<sequence length="237" mass="26102">MAVDEVGEGSLLGGSPKPEAAKKRLSSAGSNSSQAESNRPPRRKAGPISSDSLSKWRRRWRREMSSASSVASSASSTISSMSDLDSAPASPYSADLCSGDNLSIVGTETEPSTSSLNGSVDEKLNGELRSRKRSASASRFSPPAEKKSREDEMKTRLDESTLKEKKILMGRFVRKLARGETVMKMILDEMKSLCIVDRRICLRYALREARRFRRKPLVDLMMQQLNQIPDASSIEIV</sequence>
<evidence type="ECO:0000313" key="3">
    <source>
        <dbReference type="Proteomes" id="UP000271098"/>
    </source>
</evidence>
<organism evidence="4">
    <name type="scientific">Gongylonema pulchrum</name>
    <dbReference type="NCBI Taxonomy" id="637853"/>
    <lineage>
        <taxon>Eukaryota</taxon>
        <taxon>Metazoa</taxon>
        <taxon>Ecdysozoa</taxon>
        <taxon>Nematoda</taxon>
        <taxon>Chromadorea</taxon>
        <taxon>Rhabditida</taxon>
        <taxon>Spirurina</taxon>
        <taxon>Spiruromorpha</taxon>
        <taxon>Spiruroidea</taxon>
        <taxon>Gongylonematidae</taxon>
        <taxon>Gongylonema</taxon>
    </lineage>
</organism>
<feature type="compositionally biased region" description="Basic and acidic residues" evidence="1">
    <location>
        <begin position="120"/>
        <end position="129"/>
    </location>
</feature>
<evidence type="ECO:0000313" key="2">
    <source>
        <dbReference type="EMBL" id="VDN29773.1"/>
    </source>
</evidence>
<evidence type="ECO:0000256" key="1">
    <source>
        <dbReference type="SAM" id="MobiDB-lite"/>
    </source>
</evidence>
<feature type="compositionally biased region" description="Low complexity" evidence="1">
    <location>
        <begin position="65"/>
        <end position="87"/>
    </location>
</feature>
<feature type="region of interest" description="Disordered" evidence="1">
    <location>
        <begin position="1"/>
        <end position="153"/>
    </location>
</feature>
<feature type="compositionally biased region" description="Low complexity" evidence="1">
    <location>
        <begin position="26"/>
        <end position="38"/>
    </location>
</feature>
<dbReference type="WBParaSite" id="GPUH_0001744801-mRNA-1">
    <property type="protein sequence ID" value="GPUH_0001744801-mRNA-1"/>
    <property type="gene ID" value="GPUH_0001744801"/>
</dbReference>
<name>A0A183E8Y5_9BILA</name>
<keyword evidence="3" id="KW-1185">Reference proteome</keyword>
<feature type="compositionally biased region" description="Basic and acidic residues" evidence="1">
    <location>
        <begin position="144"/>
        <end position="153"/>
    </location>
</feature>
<dbReference type="AlphaFoldDB" id="A0A183E8Y5"/>
<dbReference type="Proteomes" id="UP000271098">
    <property type="component" value="Unassembled WGS sequence"/>
</dbReference>
<accession>A0A183E8Y5</accession>
<gene>
    <name evidence="2" type="ORF">GPUH_LOCUS17426</name>
</gene>
<proteinExistence type="predicted"/>
<reference evidence="4" key="1">
    <citation type="submission" date="2016-06" db="UniProtKB">
        <authorList>
            <consortium name="WormBaseParasite"/>
        </authorList>
    </citation>
    <scope>IDENTIFICATION</scope>
</reference>
<protein>
    <submittedName>
        <fullName evidence="4">INTS6/SAGE1/DDX26B/CT45 C-terminal domain-containing protein</fullName>
    </submittedName>
</protein>
<feature type="compositionally biased region" description="Polar residues" evidence="1">
    <location>
        <begin position="100"/>
        <end position="118"/>
    </location>
</feature>
<evidence type="ECO:0000313" key="4">
    <source>
        <dbReference type="WBParaSite" id="GPUH_0001744801-mRNA-1"/>
    </source>
</evidence>
<reference evidence="2 3" key="2">
    <citation type="submission" date="2018-11" db="EMBL/GenBank/DDBJ databases">
        <authorList>
            <consortium name="Pathogen Informatics"/>
        </authorList>
    </citation>
    <scope>NUCLEOTIDE SEQUENCE [LARGE SCALE GENOMIC DNA]</scope>
</reference>
<dbReference type="EMBL" id="UYRT01085158">
    <property type="protein sequence ID" value="VDN29773.1"/>
    <property type="molecule type" value="Genomic_DNA"/>
</dbReference>